<dbReference type="Proteomes" id="UP000247409">
    <property type="component" value="Unassembled WGS sequence"/>
</dbReference>
<sequence length="301" mass="33477">MWKFGSFSMNFHVSEYPSRPSEIRKVLPWVLDASQTEQLLSQGYTVIKNVIPADVVKKALGHISSARKNENYVLRNGSGLPSFYDAVQEADQIMNLMTTSSLQRLLESIYDSEIEILGGAGQIAIRPVDEDLVKRGVDKHKRANRTAWHVDEGGSGKYVQRPADFSLLVGVALTDSEGDVNSGQLNVWPGSHVKLHEALQEHLRRDVEGITPNVRFTEGRPDIGKPVRVCVLKGDVVLAHQRLGHCGGPNVVQERIMVYFRVRKSGHGNSNGVRERWMRGDGVWTGFDGLLRKKAELASIS</sequence>
<reference evidence="1 2" key="1">
    <citation type="journal article" date="2018" name="Mol. Biol. Evol.">
        <title>Analysis of the draft genome of the red seaweed Gracilariopsis chorda provides insights into genome size evolution in Rhodophyta.</title>
        <authorList>
            <person name="Lee J."/>
            <person name="Yang E.C."/>
            <person name="Graf L."/>
            <person name="Yang J.H."/>
            <person name="Qiu H."/>
            <person name="Zel Zion U."/>
            <person name="Chan C.X."/>
            <person name="Stephens T.G."/>
            <person name="Weber A.P.M."/>
            <person name="Boo G.H."/>
            <person name="Boo S.M."/>
            <person name="Kim K.M."/>
            <person name="Shin Y."/>
            <person name="Jung M."/>
            <person name="Lee S.J."/>
            <person name="Yim H.S."/>
            <person name="Lee J.H."/>
            <person name="Bhattacharya D."/>
            <person name="Yoon H.S."/>
        </authorList>
    </citation>
    <scope>NUCLEOTIDE SEQUENCE [LARGE SCALE GENOMIC DNA]</scope>
    <source>
        <strain evidence="1 2">SKKU-2015</strain>
        <tissue evidence="1">Whole body</tissue>
    </source>
</reference>
<keyword evidence="2" id="KW-1185">Reference proteome</keyword>
<dbReference type="Pfam" id="PF05721">
    <property type="entry name" value="PhyH"/>
    <property type="match status" value="1"/>
</dbReference>
<protein>
    <recommendedName>
        <fullName evidence="3">Phytanoyl-CoA dioxygenase</fullName>
    </recommendedName>
</protein>
<dbReference type="AlphaFoldDB" id="A0A2V3II10"/>
<dbReference type="PANTHER" id="PTHR37563:SF2">
    <property type="entry name" value="PHYTANOYL-COA DIOXYGENASE FAMILY PROTEIN (AFU_ORTHOLOGUE AFUA_2G03330)"/>
    <property type="match status" value="1"/>
</dbReference>
<comment type="caution">
    <text evidence="1">The sequence shown here is derived from an EMBL/GenBank/DDBJ whole genome shotgun (WGS) entry which is preliminary data.</text>
</comment>
<dbReference type="InterPro" id="IPR008775">
    <property type="entry name" value="Phytyl_CoA_dOase-like"/>
</dbReference>
<dbReference type="SUPFAM" id="SSF51197">
    <property type="entry name" value="Clavaminate synthase-like"/>
    <property type="match status" value="1"/>
</dbReference>
<dbReference type="InterPro" id="IPR051961">
    <property type="entry name" value="Fungal_Metabolite_Diox"/>
</dbReference>
<dbReference type="EMBL" id="NBIV01000198">
    <property type="protein sequence ID" value="PXF41745.1"/>
    <property type="molecule type" value="Genomic_DNA"/>
</dbReference>
<name>A0A2V3II10_9FLOR</name>
<evidence type="ECO:0000313" key="2">
    <source>
        <dbReference type="Proteomes" id="UP000247409"/>
    </source>
</evidence>
<gene>
    <name evidence="1" type="ORF">BWQ96_08534</name>
</gene>
<evidence type="ECO:0008006" key="3">
    <source>
        <dbReference type="Google" id="ProtNLM"/>
    </source>
</evidence>
<accession>A0A2V3II10</accession>
<dbReference type="PANTHER" id="PTHR37563">
    <property type="entry name" value="PHYTANOYL-COA DIOXYGENASE FAMILY PROTEIN (AFU_ORTHOLOGUE AFUA_2G03330)"/>
    <property type="match status" value="1"/>
</dbReference>
<dbReference type="OrthoDB" id="4421at2759"/>
<organism evidence="1 2">
    <name type="scientific">Gracilariopsis chorda</name>
    <dbReference type="NCBI Taxonomy" id="448386"/>
    <lineage>
        <taxon>Eukaryota</taxon>
        <taxon>Rhodophyta</taxon>
        <taxon>Florideophyceae</taxon>
        <taxon>Rhodymeniophycidae</taxon>
        <taxon>Gracilariales</taxon>
        <taxon>Gracilariaceae</taxon>
        <taxon>Gracilariopsis</taxon>
    </lineage>
</organism>
<proteinExistence type="predicted"/>
<dbReference type="Gene3D" id="2.60.120.620">
    <property type="entry name" value="q2cbj1_9rhob like domain"/>
    <property type="match status" value="1"/>
</dbReference>
<evidence type="ECO:0000313" key="1">
    <source>
        <dbReference type="EMBL" id="PXF41745.1"/>
    </source>
</evidence>